<evidence type="ECO:0000313" key="5">
    <source>
        <dbReference type="Proteomes" id="UP000325440"/>
    </source>
</evidence>
<feature type="region of interest" description="Disordered" evidence="2">
    <location>
        <begin position="1"/>
        <end position="26"/>
    </location>
</feature>
<dbReference type="SUPFAM" id="SSF46689">
    <property type="entry name" value="Homeodomain-like"/>
    <property type="match status" value="1"/>
</dbReference>
<dbReference type="EMBL" id="CABPRJ010001901">
    <property type="protein sequence ID" value="VVC40222.1"/>
    <property type="molecule type" value="Genomic_DNA"/>
</dbReference>
<dbReference type="Proteomes" id="UP000325440">
    <property type="component" value="Unassembled WGS sequence"/>
</dbReference>
<feature type="domain" description="SANT" evidence="3">
    <location>
        <begin position="30"/>
        <end position="82"/>
    </location>
</feature>
<evidence type="ECO:0000259" key="3">
    <source>
        <dbReference type="PROSITE" id="PS51293"/>
    </source>
</evidence>
<dbReference type="AlphaFoldDB" id="A0A5E4NAR8"/>
<dbReference type="InterPro" id="IPR017884">
    <property type="entry name" value="SANT_dom"/>
</dbReference>
<reference evidence="4 5" key="1">
    <citation type="submission" date="2019-08" db="EMBL/GenBank/DDBJ databases">
        <authorList>
            <person name="Alioto T."/>
            <person name="Alioto T."/>
            <person name="Gomez Garrido J."/>
        </authorList>
    </citation>
    <scope>NUCLEOTIDE SEQUENCE [LARGE SCALE GENOMIC DNA]</scope>
</reference>
<dbReference type="OrthoDB" id="6594957at2759"/>
<keyword evidence="4" id="KW-0238">DNA-binding</keyword>
<organism evidence="4 5">
    <name type="scientific">Cinara cedri</name>
    <dbReference type="NCBI Taxonomy" id="506608"/>
    <lineage>
        <taxon>Eukaryota</taxon>
        <taxon>Metazoa</taxon>
        <taxon>Ecdysozoa</taxon>
        <taxon>Arthropoda</taxon>
        <taxon>Hexapoda</taxon>
        <taxon>Insecta</taxon>
        <taxon>Pterygota</taxon>
        <taxon>Neoptera</taxon>
        <taxon>Paraneoptera</taxon>
        <taxon>Hemiptera</taxon>
        <taxon>Sternorrhyncha</taxon>
        <taxon>Aphidomorpha</taxon>
        <taxon>Aphidoidea</taxon>
        <taxon>Aphididae</taxon>
        <taxon>Lachninae</taxon>
        <taxon>Cinara</taxon>
    </lineage>
</organism>
<comment type="subcellular location">
    <subcellularLocation>
        <location evidence="1">Nucleus</location>
    </subcellularLocation>
</comment>
<dbReference type="InterPro" id="IPR001005">
    <property type="entry name" value="SANT/Myb"/>
</dbReference>
<evidence type="ECO:0000256" key="1">
    <source>
        <dbReference type="ARBA" id="ARBA00004123"/>
    </source>
</evidence>
<keyword evidence="4" id="KW-0371">Homeobox</keyword>
<dbReference type="CDD" id="cd00167">
    <property type="entry name" value="SANT"/>
    <property type="match status" value="1"/>
</dbReference>
<sequence length="287" mass="34269">MAEDRESSDRKSEKSKKRDRPASVTSKNKVYSNIWTEEEKLQLSEAIDMYGIQNLKKLTERVPTKKRHQVEFMLAQLKIDYRRMVQCYDMNTLSFVDLDLVDELFLVGGTKPKEAMVKWMEYLDSFYMNDESKFNKFKLFSKAFLIMSECSTEPETHDQENDQSISFRNVYYFLYRMFNDFHVKKKNNTDLITRKYLYDTFRRVLDDIEYSSDGEKMAMYNIVKNWTSINRIKTLKVYGKTELQTEIEEVGLCLETDKFKVLHQPMIPCFNPFRMKTNIKNSADIHQ</sequence>
<dbReference type="GO" id="GO:0005634">
    <property type="term" value="C:nucleus"/>
    <property type="evidence" value="ECO:0007669"/>
    <property type="project" value="UniProtKB-SubCell"/>
</dbReference>
<evidence type="ECO:0000256" key="2">
    <source>
        <dbReference type="SAM" id="MobiDB-lite"/>
    </source>
</evidence>
<name>A0A5E4NAR8_9HEMI</name>
<proteinExistence type="predicted"/>
<gene>
    <name evidence="4" type="ORF">CINCED_3A020932</name>
</gene>
<dbReference type="GO" id="GO:0003677">
    <property type="term" value="F:DNA binding"/>
    <property type="evidence" value="ECO:0007669"/>
    <property type="project" value="UniProtKB-KW"/>
</dbReference>
<accession>A0A5E4NAR8</accession>
<dbReference type="InterPro" id="IPR009057">
    <property type="entry name" value="Homeodomain-like_sf"/>
</dbReference>
<protein>
    <submittedName>
        <fullName evidence="4">Homeobox domain-like,SANT domain</fullName>
    </submittedName>
</protein>
<feature type="compositionally biased region" description="Basic and acidic residues" evidence="2">
    <location>
        <begin position="1"/>
        <end position="12"/>
    </location>
</feature>
<evidence type="ECO:0000313" key="4">
    <source>
        <dbReference type="EMBL" id="VVC40222.1"/>
    </source>
</evidence>
<keyword evidence="5" id="KW-1185">Reference proteome</keyword>
<dbReference type="PROSITE" id="PS51293">
    <property type="entry name" value="SANT"/>
    <property type="match status" value="1"/>
</dbReference>